<evidence type="ECO:0000256" key="6">
    <source>
        <dbReference type="SAM" id="SignalP"/>
    </source>
</evidence>
<evidence type="ECO:0000259" key="8">
    <source>
        <dbReference type="Pfam" id="PF02753"/>
    </source>
</evidence>
<dbReference type="PRINTS" id="PR00969">
    <property type="entry name" value="CHAPERONPILI"/>
</dbReference>
<dbReference type="Gene3D" id="2.60.40.10">
    <property type="entry name" value="Immunoglobulins"/>
    <property type="match status" value="2"/>
</dbReference>
<feature type="signal peptide" evidence="6">
    <location>
        <begin position="1"/>
        <end position="33"/>
    </location>
</feature>
<evidence type="ECO:0000256" key="2">
    <source>
        <dbReference type="ARBA" id="ARBA00007399"/>
    </source>
</evidence>
<protein>
    <submittedName>
        <fullName evidence="9">Pilus assembly protein</fullName>
    </submittedName>
</protein>
<reference evidence="9 10" key="1">
    <citation type="submission" date="2017-08" db="EMBL/GenBank/DDBJ databases">
        <title>Genomic and metabolic characterisation of spoilage-associated Pseudomonas species.</title>
        <authorList>
            <person name="Stanborough T."/>
            <person name="Fegan N."/>
            <person name="Powell S.M."/>
            <person name="Singh T."/>
            <person name="Tamplin M.L."/>
            <person name="Chandry P.S."/>
        </authorList>
    </citation>
    <scope>NUCLEOTIDE SEQUENCE [LARGE SCALE GENOMIC DNA]</scope>
    <source>
        <strain evidence="9 10">L1814</strain>
    </source>
</reference>
<dbReference type="PANTHER" id="PTHR30251">
    <property type="entry name" value="PILUS ASSEMBLY CHAPERONE"/>
    <property type="match status" value="1"/>
</dbReference>
<evidence type="ECO:0000256" key="5">
    <source>
        <dbReference type="ARBA" id="ARBA00023186"/>
    </source>
</evidence>
<keyword evidence="4" id="KW-0574">Periplasm</keyword>
<comment type="caution">
    <text evidence="9">The sequence shown here is derived from an EMBL/GenBank/DDBJ whole genome shotgun (WGS) entry which is preliminary data.</text>
</comment>
<evidence type="ECO:0000256" key="4">
    <source>
        <dbReference type="ARBA" id="ARBA00022764"/>
    </source>
</evidence>
<keyword evidence="10" id="KW-1185">Reference proteome</keyword>
<dbReference type="InterPro" id="IPR008962">
    <property type="entry name" value="PapD-like_sf"/>
</dbReference>
<feature type="domain" description="Pili assembly chaperone N-terminal" evidence="7">
    <location>
        <begin position="35"/>
        <end position="151"/>
    </location>
</feature>
<evidence type="ECO:0000259" key="7">
    <source>
        <dbReference type="Pfam" id="PF00345"/>
    </source>
</evidence>
<gene>
    <name evidence="9" type="ORF">CJF38_11720</name>
</gene>
<organism evidence="9 10">
    <name type="scientific">Pseudomonas lundensis</name>
    <dbReference type="NCBI Taxonomy" id="86185"/>
    <lineage>
        <taxon>Bacteria</taxon>
        <taxon>Pseudomonadati</taxon>
        <taxon>Pseudomonadota</taxon>
        <taxon>Gammaproteobacteria</taxon>
        <taxon>Pseudomonadales</taxon>
        <taxon>Pseudomonadaceae</taxon>
        <taxon>Pseudomonas</taxon>
    </lineage>
</organism>
<feature type="chain" id="PRO_5047033787" evidence="6">
    <location>
        <begin position="34"/>
        <end position="228"/>
    </location>
</feature>
<dbReference type="InterPro" id="IPR050643">
    <property type="entry name" value="Periplasmic_pilus_chap"/>
</dbReference>
<evidence type="ECO:0000313" key="10">
    <source>
        <dbReference type="Proteomes" id="UP000216897"/>
    </source>
</evidence>
<feature type="domain" description="Pili assembly chaperone C-terminal" evidence="8">
    <location>
        <begin position="178"/>
        <end position="215"/>
    </location>
</feature>
<comment type="subcellular location">
    <subcellularLocation>
        <location evidence="1">Periplasm</location>
    </subcellularLocation>
</comment>
<keyword evidence="5" id="KW-0143">Chaperone</keyword>
<sequence length="228" mass="25908">MPGLFRRAAFSRLLCLAISVSGTALLCSSPTHAALTINGTRIIYESHKRSVSVIISNPSKRPFAVQTWINTERDDTTTAVPFMPTPALFRLNAGKEQYVQINQWPHTLPEDRESVFYFNVQEIPQSKSSDTGVLNIAMRTRIKLFYRPTSIKNPADTHLKQLQWAVKKMDGHYYLEAHNPSPYFISFASLELRFSGQKELPTNPAMAAPFSRQLYRLSEYKPESPRVS</sequence>
<dbReference type="Pfam" id="PF00345">
    <property type="entry name" value="PapD_N"/>
    <property type="match status" value="1"/>
</dbReference>
<evidence type="ECO:0000256" key="1">
    <source>
        <dbReference type="ARBA" id="ARBA00004418"/>
    </source>
</evidence>
<evidence type="ECO:0000256" key="3">
    <source>
        <dbReference type="ARBA" id="ARBA00022729"/>
    </source>
</evidence>
<dbReference type="InterPro" id="IPR036316">
    <property type="entry name" value="Pili_assmbl_chap_C_dom_sf"/>
</dbReference>
<comment type="similarity">
    <text evidence="2">Belongs to the periplasmic pilus chaperone family.</text>
</comment>
<name>A0ABX4GLY0_9PSED</name>
<dbReference type="SUPFAM" id="SSF49354">
    <property type="entry name" value="PapD-like"/>
    <property type="match status" value="1"/>
</dbReference>
<dbReference type="InterPro" id="IPR001829">
    <property type="entry name" value="Pili_assmbl_chaperone_bac"/>
</dbReference>
<dbReference type="InterPro" id="IPR016148">
    <property type="entry name" value="Pili_assmbl_chaperone_C"/>
</dbReference>
<dbReference type="SUPFAM" id="SSF49584">
    <property type="entry name" value="Periplasmic chaperone C-domain"/>
    <property type="match status" value="1"/>
</dbReference>
<dbReference type="InterPro" id="IPR016147">
    <property type="entry name" value="Pili_assmbl_chaperone_N"/>
</dbReference>
<dbReference type="EMBL" id="NQKG01000009">
    <property type="protein sequence ID" value="OZY55107.1"/>
    <property type="molecule type" value="Genomic_DNA"/>
</dbReference>
<dbReference type="RefSeq" id="WP_094987917.1">
    <property type="nucleotide sequence ID" value="NZ_JAAQXW010000027.1"/>
</dbReference>
<evidence type="ECO:0000313" key="9">
    <source>
        <dbReference type="EMBL" id="OZY55107.1"/>
    </source>
</evidence>
<dbReference type="InterPro" id="IPR013783">
    <property type="entry name" value="Ig-like_fold"/>
</dbReference>
<dbReference type="PANTHER" id="PTHR30251:SF2">
    <property type="entry name" value="FIMBRIAL CHAPERONE YADV-RELATED"/>
    <property type="match status" value="1"/>
</dbReference>
<proteinExistence type="inferred from homology"/>
<dbReference type="Proteomes" id="UP000216897">
    <property type="component" value="Unassembled WGS sequence"/>
</dbReference>
<accession>A0ABX4GLY0</accession>
<keyword evidence="3 6" id="KW-0732">Signal</keyword>
<dbReference type="Pfam" id="PF02753">
    <property type="entry name" value="PapD_C"/>
    <property type="match status" value="1"/>
</dbReference>